<keyword evidence="7" id="KW-1185">Reference proteome</keyword>
<evidence type="ECO:0000259" key="5">
    <source>
        <dbReference type="PROSITE" id="PS50011"/>
    </source>
</evidence>
<dbReference type="GO" id="GO:0004674">
    <property type="term" value="F:protein serine/threonine kinase activity"/>
    <property type="evidence" value="ECO:0007669"/>
    <property type="project" value="UniProtKB-EC"/>
</dbReference>
<dbReference type="Proteomes" id="UP000535406">
    <property type="component" value="Unassembled WGS sequence"/>
</dbReference>
<dbReference type="EMBL" id="JACHIK010000002">
    <property type="protein sequence ID" value="MBB5041371.1"/>
    <property type="molecule type" value="Genomic_DNA"/>
</dbReference>
<dbReference type="GO" id="GO:0005524">
    <property type="term" value="F:ATP binding"/>
    <property type="evidence" value="ECO:0007669"/>
    <property type="project" value="UniProtKB-KW"/>
</dbReference>
<comment type="caution">
    <text evidence="6">The sequence shown here is derived from an EMBL/GenBank/DDBJ whole genome shotgun (WGS) entry which is preliminary data.</text>
</comment>
<keyword evidence="2" id="KW-0547">Nucleotide-binding</keyword>
<evidence type="ECO:0000313" key="6">
    <source>
        <dbReference type="EMBL" id="MBB5041371.1"/>
    </source>
</evidence>
<accession>A0A7W7YS94</accession>
<keyword evidence="4" id="KW-0067">ATP-binding</keyword>
<dbReference type="PANTHER" id="PTHR43289">
    <property type="entry name" value="MITOGEN-ACTIVATED PROTEIN KINASE KINASE KINASE 20-RELATED"/>
    <property type="match status" value="1"/>
</dbReference>
<evidence type="ECO:0000313" key="7">
    <source>
        <dbReference type="Proteomes" id="UP000535406"/>
    </source>
</evidence>
<gene>
    <name evidence="6" type="ORF">HNQ66_000754</name>
</gene>
<evidence type="ECO:0000256" key="1">
    <source>
        <dbReference type="ARBA" id="ARBA00022679"/>
    </source>
</evidence>
<dbReference type="PANTHER" id="PTHR43289:SF6">
    <property type="entry name" value="SERINE_THREONINE-PROTEIN KINASE NEKL-3"/>
    <property type="match status" value="1"/>
</dbReference>
<protein>
    <submittedName>
        <fullName evidence="6">Serine/threonine-protein kinase</fullName>
        <ecNumber evidence="6">2.7.11.1</ecNumber>
    </submittedName>
</protein>
<organism evidence="6 7">
    <name type="scientific">Shinella fusca</name>
    <dbReference type="NCBI Taxonomy" id="544480"/>
    <lineage>
        <taxon>Bacteria</taxon>
        <taxon>Pseudomonadati</taxon>
        <taxon>Pseudomonadota</taxon>
        <taxon>Alphaproteobacteria</taxon>
        <taxon>Hyphomicrobiales</taxon>
        <taxon>Rhizobiaceae</taxon>
        <taxon>Shinella</taxon>
    </lineage>
</organism>
<dbReference type="EC" id="2.7.11.1" evidence="6"/>
<dbReference type="InterPro" id="IPR000719">
    <property type="entry name" value="Prot_kinase_dom"/>
</dbReference>
<evidence type="ECO:0000256" key="3">
    <source>
        <dbReference type="ARBA" id="ARBA00022777"/>
    </source>
</evidence>
<feature type="domain" description="Protein kinase" evidence="5">
    <location>
        <begin position="1"/>
        <end position="251"/>
    </location>
</feature>
<keyword evidence="3 6" id="KW-0418">Kinase</keyword>
<dbReference type="InterPro" id="IPR011009">
    <property type="entry name" value="Kinase-like_dom_sf"/>
</dbReference>
<evidence type="ECO:0000256" key="4">
    <source>
        <dbReference type="ARBA" id="ARBA00022840"/>
    </source>
</evidence>
<dbReference type="Gene3D" id="1.10.510.10">
    <property type="entry name" value="Transferase(Phosphotransferase) domain 1"/>
    <property type="match status" value="1"/>
</dbReference>
<name>A0A7W7YS94_9HYPH</name>
<dbReference type="SMART" id="SM00220">
    <property type="entry name" value="S_TKc"/>
    <property type="match status" value="1"/>
</dbReference>
<dbReference type="RefSeq" id="WP_184141028.1">
    <property type="nucleotide sequence ID" value="NZ_JACHIK010000002.1"/>
</dbReference>
<dbReference type="SUPFAM" id="SSF56112">
    <property type="entry name" value="Protein kinase-like (PK-like)"/>
    <property type="match status" value="1"/>
</dbReference>
<dbReference type="PROSITE" id="PS50011">
    <property type="entry name" value="PROTEIN_KINASE_DOM"/>
    <property type="match status" value="1"/>
</dbReference>
<evidence type="ECO:0000256" key="2">
    <source>
        <dbReference type="ARBA" id="ARBA00022741"/>
    </source>
</evidence>
<proteinExistence type="predicted"/>
<dbReference type="Pfam" id="PF00069">
    <property type="entry name" value="Pkinase"/>
    <property type="match status" value="1"/>
</dbReference>
<sequence length="251" mass="26706">MAGAPLAGEVLRDTGPVLVYRAVIAGEPAVVKRLTGTEDAIARRRFERERRFAHLLPHPSLPRLLGEGEDWIAFEALDDRISKTRRAGPAGARPLLAGLADALAFIHARGIVHRDIKPAHVLFRGERPVLVDFGIAGTPEDDLQQAELSGTPAWMAPEQLSGGPALPSADIWSFSALGLFLLTGEKPYAGDAETVLRLRRAGAAPAFRMPAMIEQGDPALAGLLKAGLGPATDRPAASDFVRVLGRGWSAP</sequence>
<reference evidence="6 7" key="1">
    <citation type="submission" date="2020-08" db="EMBL/GenBank/DDBJ databases">
        <title>Genomic Encyclopedia of Type Strains, Phase IV (KMG-IV): sequencing the most valuable type-strain genomes for metagenomic binning, comparative biology and taxonomic classification.</title>
        <authorList>
            <person name="Goeker M."/>
        </authorList>
    </citation>
    <scope>NUCLEOTIDE SEQUENCE [LARGE SCALE GENOMIC DNA]</scope>
    <source>
        <strain evidence="6 7">DSM 21319</strain>
    </source>
</reference>
<keyword evidence="1 6" id="KW-0808">Transferase</keyword>
<dbReference type="AlphaFoldDB" id="A0A7W7YS94"/>